<reference evidence="1 2" key="1">
    <citation type="submission" date="2019-05" db="EMBL/GenBank/DDBJ databases">
        <title>Emergence of the Ug99 lineage of the wheat stem rust pathogen through somatic hybridization.</title>
        <authorList>
            <person name="Li F."/>
            <person name="Upadhyaya N.M."/>
            <person name="Sperschneider J."/>
            <person name="Matny O."/>
            <person name="Nguyen-Phuc H."/>
            <person name="Mago R."/>
            <person name="Raley C."/>
            <person name="Miller M.E."/>
            <person name="Silverstein K.A.T."/>
            <person name="Henningsen E."/>
            <person name="Hirsch C.D."/>
            <person name="Visser B."/>
            <person name="Pretorius Z.A."/>
            <person name="Steffenson B.J."/>
            <person name="Schwessinger B."/>
            <person name="Dodds P.N."/>
            <person name="Figueroa M."/>
        </authorList>
    </citation>
    <scope>NUCLEOTIDE SEQUENCE [LARGE SCALE GENOMIC DNA]</scope>
    <source>
        <strain evidence="1 2">Ug99</strain>
    </source>
</reference>
<protein>
    <submittedName>
        <fullName evidence="1">Uncharacterized protein</fullName>
    </submittedName>
</protein>
<evidence type="ECO:0000313" key="2">
    <source>
        <dbReference type="Proteomes" id="UP000325313"/>
    </source>
</evidence>
<gene>
    <name evidence="1" type="ORF">PGTUg99_010803</name>
</gene>
<organism evidence="1 2">
    <name type="scientific">Puccinia graminis f. sp. tritici</name>
    <dbReference type="NCBI Taxonomy" id="56615"/>
    <lineage>
        <taxon>Eukaryota</taxon>
        <taxon>Fungi</taxon>
        <taxon>Dikarya</taxon>
        <taxon>Basidiomycota</taxon>
        <taxon>Pucciniomycotina</taxon>
        <taxon>Pucciniomycetes</taxon>
        <taxon>Pucciniales</taxon>
        <taxon>Pucciniaceae</taxon>
        <taxon>Puccinia</taxon>
    </lineage>
</organism>
<comment type="caution">
    <text evidence="1">The sequence shown here is derived from an EMBL/GenBank/DDBJ whole genome shotgun (WGS) entry which is preliminary data.</text>
</comment>
<evidence type="ECO:0000313" key="1">
    <source>
        <dbReference type="EMBL" id="KAA1126005.1"/>
    </source>
</evidence>
<dbReference type="Proteomes" id="UP000325313">
    <property type="component" value="Unassembled WGS sequence"/>
</dbReference>
<accession>A0A5B0RLS6</accession>
<name>A0A5B0RLS6_PUCGR</name>
<proteinExistence type="predicted"/>
<sequence>MKELRIHEQKETGMGDGLERMVEWEHRAAHFTQGISSLIDSAFGGLHGLPTFSQEEELVLVLSRPSQMASCKRKYVLGKLSVPTKAQLTAVTSRMSPVRIQLMYDC</sequence>
<dbReference type="AlphaFoldDB" id="A0A5B0RLS6"/>
<dbReference type="EMBL" id="VDEP01000173">
    <property type="protein sequence ID" value="KAA1126005.1"/>
    <property type="molecule type" value="Genomic_DNA"/>
</dbReference>